<dbReference type="EMBL" id="CACRTR010000009">
    <property type="protein sequence ID" value="VYU26941.1"/>
    <property type="molecule type" value="Genomic_DNA"/>
</dbReference>
<protein>
    <submittedName>
        <fullName evidence="1">Uncharacterized protein</fullName>
    </submittedName>
</protein>
<accession>A0A6N3DJG2</accession>
<organism evidence="1">
    <name type="scientific">Eubacterium limosum</name>
    <dbReference type="NCBI Taxonomy" id="1736"/>
    <lineage>
        <taxon>Bacteria</taxon>
        <taxon>Bacillati</taxon>
        <taxon>Bacillota</taxon>
        <taxon>Clostridia</taxon>
        <taxon>Eubacteriales</taxon>
        <taxon>Eubacteriaceae</taxon>
        <taxon>Eubacterium</taxon>
    </lineage>
</organism>
<sequence>MQNKQKNHKIIFLCAVFIMMFLTVFTVISPTSIIAANTKNSGYEFNVEKSEDGTEADIVGQTSKDASAGEVKEIIGPDGETFNPDKVSYHVTENGIYDFKVNYASETGKKQEKISVTVENLLPPQKKMVVRDLKEMQGRAATPIDIPMYIKGETNPRGMYSFAGGDIKGIANQTWEERPYKFDHAEIQILEGASIKTYPISYYDEFGGVFYYAMEKEGESAHDFDVAYEAPAGSKVAFVYGLDTNKYSVTLTNDKKTEGFSVEVLSGIKTDKDGNLYAHSTAPIKVKLTYPVGYYVKNPPPDKNAVGINFNFNDAALKPDVSSDPEKRTITYAFKYPEQPVTMTVVGDAQTTGLTYGLYDGTSSLQRYDDIGETTWAATDADGNYTAGDARYGAFNNDKEGLNLSMQVRGGDATPVLIKAGATKEIATGTFNSDQVLDFEYVNGRYKTGQGTYFMWPAPTLNLCYFPNGEDYSTGTPIIEAIKLWDPGWTVDPDNPDGSPPITPEPYTAANGAKITITVKESVFTNKLLKTGYKPLAPYPSYKVHVKIENMKNSFYLKTQSSSSVQGPHYFRDLQSISLDSVNGLFDSYYVDSDTGQSQGDGGAEGKISPKIISPGVMFLDKLAVYNKNMPDGIKVPWAGDMDAFLKFEITPKWGYTNPRIESYGAGSTAIMTNIPIEIENKKDNHNASLPLGSYSWFNPNQNRKDVSSFQYTMFMPVNDLAGHHDQRAIDVKTDKITVDVASEAAPNNIVEPGSNGTTFDLLENDKIIFNPDYQAPKQENKTFVGFVGEITAPENPLLPADYKLVLAKSVDNTVYFRPGDVISLSDYFRRDAAILLDSWNNSKTLSTEEQERLDLLMYSKNLKVKLNPVYKDGTSSEGEMLTGKVNKYLQDVGAAGTQYGANAVDTKEMQVITGSHIAFANFAETFENTADHYTYYHNAQTTTSKHEITAEGEELASVKYDRGLTVSYLNDNKLPFDGISDTTVYRTYDERNKANIKFPAVTQYPAGKAFDYWTVEELEDNGTWTPKQDMKLSEGATPTVYDFSSGTNANNKSIRLTAVWKDITPEYFVSIPLNIVLTENNTNLNDPNQKHAGSGVTISYQQVYGNDKTVNVDVLKSFNLTSVNDANRTVEVSPCNADGSSLSNTANDKYASVARLGPAGTSGAVQTKKIWFNVVSQNGNEVYKGTFNAGSDLMAGETPLFYISAAP</sequence>
<name>A0A6N3DJG2_EUBLI</name>
<proteinExistence type="predicted"/>
<reference evidence="1" key="1">
    <citation type="submission" date="2019-11" db="EMBL/GenBank/DDBJ databases">
        <authorList>
            <person name="Feng L."/>
        </authorList>
    </citation>
    <scope>NUCLEOTIDE SEQUENCE</scope>
    <source>
        <strain evidence="1">ElimosumLFYP34</strain>
    </source>
</reference>
<dbReference type="AlphaFoldDB" id="A0A6N3DJG2"/>
<evidence type="ECO:0000313" key="1">
    <source>
        <dbReference type="EMBL" id="VYU26941.1"/>
    </source>
</evidence>
<gene>
    <name evidence="1" type="ORF">ELLFYP34_03102</name>
</gene>